<evidence type="ECO:0000256" key="1">
    <source>
        <dbReference type="SAM" id="MobiDB-lite"/>
    </source>
</evidence>
<dbReference type="Proteomes" id="UP000660262">
    <property type="component" value="Unassembled WGS sequence"/>
</dbReference>
<dbReference type="GO" id="GO:0031625">
    <property type="term" value="F:ubiquitin protein ligase binding"/>
    <property type="evidence" value="ECO:0007669"/>
    <property type="project" value="TreeGrafter"/>
</dbReference>
<dbReference type="GO" id="GO:1990756">
    <property type="term" value="F:ubiquitin-like ligase-substrate adaptor activity"/>
    <property type="evidence" value="ECO:0007669"/>
    <property type="project" value="TreeGrafter"/>
</dbReference>
<proteinExistence type="predicted"/>
<dbReference type="GO" id="GO:0016567">
    <property type="term" value="P:protein ubiquitination"/>
    <property type="evidence" value="ECO:0007669"/>
    <property type="project" value="TreeGrafter"/>
</dbReference>
<reference evidence="2" key="1">
    <citation type="submission" date="2020-10" db="EMBL/GenBank/DDBJ databases">
        <title>Unveiling of a novel bifunctional photoreceptor, Dualchrome1, isolated from a cosmopolitan green alga.</title>
        <authorList>
            <person name="Suzuki S."/>
            <person name="Kawachi M."/>
        </authorList>
    </citation>
    <scope>NUCLEOTIDE SEQUENCE</scope>
    <source>
        <strain evidence="2">NIES 2893</strain>
    </source>
</reference>
<dbReference type="InterPro" id="IPR019138">
    <property type="entry name" value="De-etiolated_protein_1_Det1"/>
</dbReference>
<dbReference type="EMBL" id="BNJQ01000025">
    <property type="protein sequence ID" value="GHP09609.1"/>
    <property type="molecule type" value="Genomic_DNA"/>
</dbReference>
<dbReference type="GO" id="GO:0005634">
    <property type="term" value="C:nucleus"/>
    <property type="evidence" value="ECO:0007669"/>
    <property type="project" value="TreeGrafter"/>
</dbReference>
<organism evidence="2 3">
    <name type="scientific">Pycnococcus provasolii</name>
    <dbReference type="NCBI Taxonomy" id="41880"/>
    <lineage>
        <taxon>Eukaryota</taxon>
        <taxon>Viridiplantae</taxon>
        <taxon>Chlorophyta</taxon>
        <taxon>Pseudoscourfieldiophyceae</taxon>
        <taxon>Pseudoscourfieldiales</taxon>
        <taxon>Pycnococcaceae</taxon>
        <taxon>Pycnococcus</taxon>
    </lineage>
</organism>
<dbReference type="AlphaFoldDB" id="A0A830HXH2"/>
<protein>
    <submittedName>
        <fullName evidence="2">Uncharacterized protein</fullName>
    </submittedName>
</protein>
<name>A0A830HXH2_9CHLO</name>
<comment type="caution">
    <text evidence="2">The sequence shown here is derived from an EMBL/GenBank/DDBJ whole genome shotgun (WGS) entry which is preliminary data.</text>
</comment>
<dbReference type="GO" id="GO:0032436">
    <property type="term" value="P:positive regulation of proteasomal ubiquitin-dependent protein catabolic process"/>
    <property type="evidence" value="ECO:0007669"/>
    <property type="project" value="TreeGrafter"/>
</dbReference>
<dbReference type="PANTHER" id="PTHR13374">
    <property type="entry name" value="DET1 HOMOLOG DE-ETIOLATED-1 HOMOLOG"/>
    <property type="match status" value="1"/>
</dbReference>
<feature type="region of interest" description="Disordered" evidence="1">
    <location>
        <begin position="295"/>
        <end position="318"/>
    </location>
</feature>
<dbReference type="Pfam" id="PF09737">
    <property type="entry name" value="Det1"/>
    <property type="match status" value="1"/>
</dbReference>
<accession>A0A830HXH2</accession>
<gene>
    <name evidence="2" type="ORF">PPROV_000834400</name>
</gene>
<dbReference type="PANTHER" id="PTHR13374:SF3">
    <property type="entry name" value="DET1 HOMOLOG"/>
    <property type="match status" value="1"/>
</dbReference>
<keyword evidence="3" id="KW-1185">Reference proteome</keyword>
<sequence>MPPPMPPPMPGEDCVCSMASSWDPSSSHSSLTEYLWSRELGGARGARGASSSSRVPYGSAGVPYGLAYARARAVLPFVFGSSLGGTPVVIRLSGAPCGFVASKGASTPAPSMQAAAPTQTQTLGAGRNVNAVAAGPTLTIQQQPVRNVQQPTLQQTAAVGAQTQTTRDVQANAVTANANGDNAATPTQTITMPAANRNQNGTITTTNQQQQTEGVLLQTTTQQTQTLRNAPPTVIPLPPTPTPPILQTLVDWSNAMVLAGFTTDGKYLVAHTAGSTNNAGATIALYEYIGGSWSGTNTTQKSDNDDDDDDETSSMPKDWRHHFHEPMWSPLKLTKTPRASIVPDFCLSFHGERVMLFAVSSPAVAGHYDYLDANADATFERMGASLPLADVPSMDYEIVSVRIDEECGGRVVSRVVFRNDFLRLGGGAVAAAVGAATSYGNVVVIPSLRHQCVTHINVRSDGTMHVCRRYGWLMNALEDDEEVAACVHGPLSATSHRPLGGVRQRLLSHIFQAMHGASAPKQRGWERTCSHASFEILNNLWLYGASPLDRDRDVLRVVARDVVTTAAKMRTLSADSATGFVVVFEHTTCRVLDVRRADDASWCEAWWSNPPGVVDASAPLVSRYARSRGANAAAGPTPPPGVSTTASSLVLEPARAATTAASSARQRARRLHHTSMLALAMTNPSPNPLVDARLVRHDARSATWRTRSPPYEHLFSLPSDLALIFHPELPLVVGVKADGSVYLIV</sequence>
<evidence type="ECO:0000313" key="2">
    <source>
        <dbReference type="EMBL" id="GHP09609.1"/>
    </source>
</evidence>
<evidence type="ECO:0000313" key="3">
    <source>
        <dbReference type="Proteomes" id="UP000660262"/>
    </source>
</evidence>
<dbReference type="GO" id="GO:0031461">
    <property type="term" value="C:cullin-RING ubiquitin ligase complex"/>
    <property type="evidence" value="ECO:0007669"/>
    <property type="project" value="TreeGrafter"/>
</dbReference>